<evidence type="ECO:0000313" key="1">
    <source>
        <dbReference type="EMBL" id="KAB1211613.1"/>
    </source>
</evidence>
<dbReference type="Proteomes" id="UP000516437">
    <property type="component" value="Chromosome 6"/>
</dbReference>
<dbReference type="Pfam" id="PF07891">
    <property type="entry name" value="DUF1666"/>
    <property type="match status" value="1"/>
</dbReference>
<keyword evidence="2" id="KW-1185">Reference proteome</keyword>
<evidence type="ECO:0000313" key="2">
    <source>
        <dbReference type="Proteomes" id="UP000516437"/>
    </source>
</evidence>
<dbReference type="InterPro" id="IPR012870">
    <property type="entry name" value="DUF1666"/>
</dbReference>
<dbReference type="EMBL" id="RXIC02000024">
    <property type="protein sequence ID" value="KAB1211613.1"/>
    <property type="molecule type" value="Genomic_DNA"/>
</dbReference>
<gene>
    <name evidence="1" type="ORF">CJ030_MR6G013943</name>
</gene>
<name>A0A6A1VFX5_9ROSI</name>
<reference evidence="1 2" key="1">
    <citation type="journal article" date="2019" name="Plant Biotechnol. J.">
        <title>The red bayberry genome and genetic basis of sex determination.</title>
        <authorList>
            <person name="Jia H.M."/>
            <person name="Jia H.J."/>
            <person name="Cai Q.L."/>
            <person name="Wang Y."/>
            <person name="Zhao H.B."/>
            <person name="Yang W.F."/>
            <person name="Wang G.Y."/>
            <person name="Li Y.H."/>
            <person name="Zhan D.L."/>
            <person name="Shen Y.T."/>
            <person name="Niu Q.F."/>
            <person name="Chang L."/>
            <person name="Qiu J."/>
            <person name="Zhao L."/>
            <person name="Xie H.B."/>
            <person name="Fu W.Y."/>
            <person name="Jin J."/>
            <person name="Li X.W."/>
            <person name="Jiao Y."/>
            <person name="Zhou C.C."/>
            <person name="Tu T."/>
            <person name="Chai C.Y."/>
            <person name="Gao J.L."/>
            <person name="Fan L.J."/>
            <person name="van de Weg E."/>
            <person name="Wang J.Y."/>
            <person name="Gao Z.S."/>
        </authorList>
    </citation>
    <scope>NUCLEOTIDE SEQUENCE [LARGE SCALE GENOMIC DNA]</scope>
    <source>
        <tissue evidence="1">Leaves</tissue>
    </source>
</reference>
<dbReference type="OrthoDB" id="772197at2759"/>
<dbReference type="PANTHER" id="PTHR46741:SF2">
    <property type="entry name" value="RIBOSOMAL PROTEIN L34AE"/>
    <property type="match status" value="1"/>
</dbReference>
<dbReference type="AlphaFoldDB" id="A0A6A1VFX5"/>
<accession>A0A6A1VFX5</accession>
<sequence length="171" mass="19961">MRKFDILNYQKMYAIGDRSKERKGGDGAITIDVLLEALEESMRIIWQFIQADKDVSTTTLTCPRDIQVELQDPADSVHLMELRTDLQKKEKKLRSILKSGHCILKKIQKHQGSDIDHHYFFCQVDMKLVSRVLNMSTLTTDQLVWCRAKLSQINFVNRKMHVEPSFFLFPC</sequence>
<organism evidence="1 2">
    <name type="scientific">Morella rubra</name>
    <name type="common">Chinese bayberry</name>
    <dbReference type="NCBI Taxonomy" id="262757"/>
    <lineage>
        <taxon>Eukaryota</taxon>
        <taxon>Viridiplantae</taxon>
        <taxon>Streptophyta</taxon>
        <taxon>Embryophyta</taxon>
        <taxon>Tracheophyta</taxon>
        <taxon>Spermatophyta</taxon>
        <taxon>Magnoliopsida</taxon>
        <taxon>eudicotyledons</taxon>
        <taxon>Gunneridae</taxon>
        <taxon>Pentapetalae</taxon>
        <taxon>rosids</taxon>
        <taxon>fabids</taxon>
        <taxon>Fagales</taxon>
        <taxon>Myricaceae</taxon>
        <taxon>Morella</taxon>
    </lineage>
</organism>
<dbReference type="PANTHER" id="PTHR46741">
    <property type="entry name" value="OS09G0413600 PROTEIN"/>
    <property type="match status" value="1"/>
</dbReference>
<comment type="caution">
    <text evidence="1">The sequence shown here is derived from an EMBL/GenBank/DDBJ whole genome shotgun (WGS) entry which is preliminary data.</text>
</comment>
<proteinExistence type="predicted"/>
<protein>
    <submittedName>
        <fullName evidence="1">Uncharacterized protein</fullName>
    </submittedName>
</protein>